<comment type="caution">
    <text evidence="2">The sequence shown here is derived from an EMBL/GenBank/DDBJ whole genome shotgun (WGS) entry which is preliminary data.</text>
</comment>
<feature type="compositionally biased region" description="Basic residues" evidence="1">
    <location>
        <begin position="25"/>
        <end position="34"/>
    </location>
</feature>
<keyword evidence="3" id="KW-1185">Reference proteome</keyword>
<dbReference type="AlphaFoldDB" id="A0A8T0RGU4"/>
<protein>
    <submittedName>
        <fullName evidence="2">Uncharacterized protein</fullName>
    </submittedName>
</protein>
<name>A0A8T0RGU4_PANVG</name>
<organism evidence="2 3">
    <name type="scientific">Panicum virgatum</name>
    <name type="common">Blackwell switchgrass</name>
    <dbReference type="NCBI Taxonomy" id="38727"/>
    <lineage>
        <taxon>Eukaryota</taxon>
        <taxon>Viridiplantae</taxon>
        <taxon>Streptophyta</taxon>
        <taxon>Embryophyta</taxon>
        <taxon>Tracheophyta</taxon>
        <taxon>Spermatophyta</taxon>
        <taxon>Magnoliopsida</taxon>
        <taxon>Liliopsida</taxon>
        <taxon>Poales</taxon>
        <taxon>Poaceae</taxon>
        <taxon>PACMAD clade</taxon>
        <taxon>Panicoideae</taxon>
        <taxon>Panicodae</taxon>
        <taxon>Paniceae</taxon>
        <taxon>Panicinae</taxon>
        <taxon>Panicum</taxon>
        <taxon>Panicum sect. Hiantes</taxon>
    </lineage>
</organism>
<feature type="compositionally biased region" description="Low complexity" evidence="1">
    <location>
        <begin position="102"/>
        <end position="122"/>
    </location>
</feature>
<proteinExistence type="predicted"/>
<feature type="region of interest" description="Disordered" evidence="1">
    <location>
        <begin position="1"/>
        <end position="124"/>
    </location>
</feature>
<dbReference type="EMBL" id="CM029047">
    <property type="protein sequence ID" value="KAG2584338.1"/>
    <property type="molecule type" value="Genomic_DNA"/>
</dbReference>
<dbReference type="Proteomes" id="UP000823388">
    <property type="component" value="Chromosome 6K"/>
</dbReference>
<accession>A0A8T0RGU4</accession>
<evidence type="ECO:0000313" key="3">
    <source>
        <dbReference type="Proteomes" id="UP000823388"/>
    </source>
</evidence>
<gene>
    <name evidence="2" type="ORF">PVAP13_6KG298006</name>
</gene>
<feature type="compositionally biased region" description="Basic and acidic residues" evidence="1">
    <location>
        <begin position="70"/>
        <end position="87"/>
    </location>
</feature>
<feature type="compositionally biased region" description="Low complexity" evidence="1">
    <location>
        <begin position="1"/>
        <end position="14"/>
    </location>
</feature>
<evidence type="ECO:0000313" key="2">
    <source>
        <dbReference type="EMBL" id="KAG2584338.1"/>
    </source>
</evidence>
<evidence type="ECO:0000256" key="1">
    <source>
        <dbReference type="SAM" id="MobiDB-lite"/>
    </source>
</evidence>
<sequence length="197" mass="20970">MVQGHAASGAARGGSSDRDAATQARRARRGRQRPGGKEEGAAASAAVREGRHQEAQDDGTGGLVRRRHGGRGDDRREAARSGEEGVRRPLGSELGCRRRGRLAPGRGPDDGAAVPVPGAPAGRSRCALHQDVPGRSWMEQQKSGFPLVGGDGEVLVPMVGAGHDAEVFAKYSRWRKNVRMPSRFYVQHVQVINAGQE</sequence>
<reference evidence="2" key="1">
    <citation type="submission" date="2020-05" db="EMBL/GenBank/DDBJ databases">
        <title>WGS assembly of Panicum virgatum.</title>
        <authorList>
            <person name="Lovell J.T."/>
            <person name="Jenkins J."/>
            <person name="Shu S."/>
            <person name="Juenger T.E."/>
            <person name="Schmutz J."/>
        </authorList>
    </citation>
    <scope>NUCLEOTIDE SEQUENCE</scope>
    <source>
        <strain evidence="2">AP13</strain>
    </source>
</reference>